<reference evidence="4" key="2">
    <citation type="journal article" date="2014" name="Genome Announc.">
        <title>Draft Genome Sequence of the algae degrading bacterium Pseudomonas mendocina AD6.</title>
        <authorList>
            <person name="Barney B.M."/>
            <person name="Lenneman E.M."/>
        </authorList>
    </citation>
    <scope>NUCLEOTIDE SEQUENCE [LARGE SCALE GENOMIC DNA]</scope>
    <source>
        <strain evidence="4">AD6</strain>
    </source>
</reference>
<protein>
    <submittedName>
        <fullName evidence="3">Uncharacterized protein</fullName>
    </submittedName>
</protein>
<dbReference type="AlphaFoldDB" id="A0A1I5PXQ3"/>
<evidence type="ECO:0000313" key="4">
    <source>
        <dbReference type="Proteomes" id="UP000023842"/>
    </source>
</evidence>
<dbReference type="Proteomes" id="UP000182400">
    <property type="component" value="Unassembled WGS sequence"/>
</dbReference>
<dbReference type="Proteomes" id="UP000023842">
    <property type="component" value="Unassembled WGS sequence"/>
</dbReference>
<evidence type="ECO:0000313" key="2">
    <source>
        <dbReference type="EMBL" id="EZH80822.1"/>
    </source>
</evidence>
<feature type="chain" id="PRO_5044559638" evidence="1">
    <location>
        <begin position="18"/>
        <end position="253"/>
    </location>
</feature>
<dbReference type="OrthoDB" id="7029527at2"/>
<reference evidence="2" key="3">
    <citation type="submission" date="2014-03" db="EMBL/GenBank/DDBJ databases">
        <authorList>
            <person name="Barney B.M."/>
            <person name="Lenneman E.M."/>
        </authorList>
    </citation>
    <scope>NUCLEOTIDE SEQUENCE</scope>
    <source>
        <strain evidence="2">AD6</strain>
    </source>
</reference>
<keyword evidence="4" id="KW-1185">Reference proteome</keyword>
<evidence type="ECO:0000313" key="5">
    <source>
        <dbReference type="Proteomes" id="UP000182400"/>
    </source>
</evidence>
<evidence type="ECO:0000313" key="3">
    <source>
        <dbReference type="EMBL" id="SFP38406.1"/>
    </source>
</evidence>
<sequence>MRSLALLFCLCASTSMAATQVKVPSNTLMRLPVASSSLQLERLEVADQATLMIPAAVTELRIGELLMGRDARIGVAPSDQPLKLVVEDADIGAGAWISAKGAAGTYTRPATPGREINLKLHKLTFESLTVDVRGGQGRPGYAGLDGAHGQPGGCTWGQASAGYDGQDGTDGHEGAAGGKVTLEVPHYVEVERMQVLLDGGAGGVAGSAGRPGRGGAAKGCLVYGVDGAADGKPGQPGREGAAGRSGAVQVFRF</sequence>
<keyword evidence="1" id="KW-0732">Signal</keyword>
<name>A0A1I5PXQ3_9GAMM</name>
<organism evidence="3 5">
    <name type="scientific">Ectopseudomonas composti</name>
    <dbReference type="NCBI Taxonomy" id="658457"/>
    <lineage>
        <taxon>Bacteria</taxon>
        <taxon>Pseudomonadati</taxon>
        <taxon>Pseudomonadota</taxon>
        <taxon>Gammaproteobacteria</taxon>
        <taxon>Pseudomonadales</taxon>
        <taxon>Pseudomonadaceae</taxon>
        <taxon>Ectopseudomonas</taxon>
    </lineage>
</organism>
<reference evidence="3 5" key="4">
    <citation type="submission" date="2016-10" db="EMBL/GenBank/DDBJ databases">
        <authorList>
            <person name="de Groot N.N."/>
        </authorList>
    </citation>
    <scope>NUCLEOTIDE SEQUENCE [LARGE SCALE GENOMIC DNA]</scope>
    <source>
        <strain evidence="3 5">CCUG 59231</strain>
    </source>
</reference>
<reference evidence="2" key="1">
    <citation type="journal article" date="2014" name="Genome Announc.">
        <title>Draft Genome Sequences of the Alga-Degrading Bacteria Aeromonas hydrophila Strain AD9 and Pseudomonas pseudoalcaligenes Strain AD6.</title>
        <authorList>
            <person name="Barney B.M."/>
            <person name="Lenneman E.M."/>
        </authorList>
    </citation>
    <scope>NUCLEOTIDE SEQUENCE</scope>
    <source>
        <strain evidence="2">AD6</strain>
    </source>
</reference>
<accession>A0A1I5PXQ3</accession>
<dbReference type="EMBL" id="FOWP01000010">
    <property type="protein sequence ID" value="SFP38406.1"/>
    <property type="molecule type" value="Genomic_DNA"/>
</dbReference>
<proteinExistence type="predicted"/>
<evidence type="ECO:0000256" key="1">
    <source>
        <dbReference type="SAM" id="SignalP"/>
    </source>
</evidence>
<dbReference type="STRING" id="658457.SAMN05216601_110111"/>
<dbReference type="EMBL" id="JFJN01000034">
    <property type="protein sequence ID" value="EZH80822.1"/>
    <property type="molecule type" value="Genomic_DNA"/>
</dbReference>
<gene>
    <name evidence="2" type="ORF">AU05_12050</name>
    <name evidence="3" type="ORF">SAMN05216601_110111</name>
</gene>
<feature type="signal peptide" evidence="1">
    <location>
        <begin position="1"/>
        <end position="17"/>
    </location>
</feature>
<dbReference type="RefSeq" id="WP_037001324.1">
    <property type="nucleotide sequence ID" value="NZ_FOWP01000010.1"/>
</dbReference>